<gene>
    <name evidence="2" type="ORF">BSAL_57675</name>
</gene>
<evidence type="ECO:0000313" key="3">
    <source>
        <dbReference type="Proteomes" id="UP000051952"/>
    </source>
</evidence>
<dbReference type="AlphaFoldDB" id="A0A0S4ISX9"/>
<accession>A0A0S4ISX9</accession>
<dbReference type="Proteomes" id="UP000051952">
    <property type="component" value="Unassembled WGS sequence"/>
</dbReference>
<feature type="signal peptide" evidence="1">
    <location>
        <begin position="1"/>
        <end position="27"/>
    </location>
</feature>
<feature type="chain" id="PRO_5006621506" evidence="1">
    <location>
        <begin position="28"/>
        <end position="194"/>
    </location>
</feature>
<evidence type="ECO:0000313" key="2">
    <source>
        <dbReference type="EMBL" id="CUE95827.1"/>
    </source>
</evidence>
<reference evidence="3" key="1">
    <citation type="submission" date="2015-09" db="EMBL/GenBank/DDBJ databases">
        <authorList>
            <consortium name="Pathogen Informatics"/>
        </authorList>
    </citation>
    <scope>NUCLEOTIDE SEQUENCE [LARGE SCALE GENOMIC DNA]</scope>
    <source>
        <strain evidence="3">Lake Konstanz</strain>
    </source>
</reference>
<sequence length="194" mass="22109">MSLSRRCAASLLLCTVVLLLMMIPVDAFSEELIRCKVCQRAVSHVWGRGVALMHHCKTTRGADRDRRCDFHDIHPHAIDQMVWGVCDALPTTYQAIHESEFDLVLHEDPQHSDELAKLIISTCSKFVHDHHGVEVLGDKIHRHLQHSIPHERHVTIAEDVCSHVCAAKKVEAKKHAFGRKTKWEPVQDHDEGEF</sequence>
<proteinExistence type="predicted"/>
<dbReference type="EMBL" id="CYKH01000219">
    <property type="protein sequence ID" value="CUE95827.1"/>
    <property type="molecule type" value="Genomic_DNA"/>
</dbReference>
<keyword evidence="3" id="KW-1185">Reference proteome</keyword>
<name>A0A0S4ISX9_BODSA</name>
<evidence type="ECO:0000256" key="1">
    <source>
        <dbReference type="SAM" id="SignalP"/>
    </source>
</evidence>
<keyword evidence="1" id="KW-0732">Signal</keyword>
<protein>
    <submittedName>
        <fullName evidence="2">Membrane-associated protein, putative</fullName>
    </submittedName>
</protein>
<organism evidence="2 3">
    <name type="scientific">Bodo saltans</name>
    <name type="common">Flagellated protozoan</name>
    <dbReference type="NCBI Taxonomy" id="75058"/>
    <lineage>
        <taxon>Eukaryota</taxon>
        <taxon>Discoba</taxon>
        <taxon>Euglenozoa</taxon>
        <taxon>Kinetoplastea</taxon>
        <taxon>Metakinetoplastina</taxon>
        <taxon>Eubodonida</taxon>
        <taxon>Bodonidae</taxon>
        <taxon>Bodo</taxon>
    </lineage>
</organism>
<dbReference type="VEuPathDB" id="TriTrypDB:BSAL_57675"/>